<dbReference type="CDD" id="cd08414">
    <property type="entry name" value="PBP2_LTTR_aromatics_like"/>
    <property type="match status" value="1"/>
</dbReference>
<comment type="similarity">
    <text evidence="1">Belongs to the LysR transcriptional regulatory family.</text>
</comment>
<dbReference type="PANTHER" id="PTHR30346">
    <property type="entry name" value="TRANSCRIPTIONAL DUAL REGULATOR HCAR-RELATED"/>
    <property type="match status" value="1"/>
</dbReference>
<organism evidence="6 7">
    <name type="scientific">Burkholderia pseudomultivorans</name>
    <dbReference type="NCBI Taxonomy" id="1207504"/>
    <lineage>
        <taxon>Bacteria</taxon>
        <taxon>Pseudomonadati</taxon>
        <taxon>Pseudomonadota</taxon>
        <taxon>Betaproteobacteria</taxon>
        <taxon>Burkholderiales</taxon>
        <taxon>Burkholderiaceae</taxon>
        <taxon>Burkholderia</taxon>
        <taxon>Burkholderia cepacia complex</taxon>
    </lineage>
</organism>
<gene>
    <name evidence="6" type="ORF">BPS26883_01136</name>
</gene>
<dbReference type="FunFam" id="1.10.10.10:FF:000001">
    <property type="entry name" value="LysR family transcriptional regulator"/>
    <property type="match status" value="1"/>
</dbReference>
<dbReference type="GeneID" id="93168157"/>
<evidence type="ECO:0000256" key="4">
    <source>
        <dbReference type="ARBA" id="ARBA00023163"/>
    </source>
</evidence>
<dbReference type="InterPro" id="IPR036390">
    <property type="entry name" value="WH_DNA-bd_sf"/>
</dbReference>
<evidence type="ECO:0000256" key="1">
    <source>
        <dbReference type="ARBA" id="ARBA00009437"/>
    </source>
</evidence>
<evidence type="ECO:0000256" key="2">
    <source>
        <dbReference type="ARBA" id="ARBA00023015"/>
    </source>
</evidence>
<feature type="domain" description="HTH lysR-type" evidence="5">
    <location>
        <begin position="1"/>
        <end position="58"/>
    </location>
</feature>
<evidence type="ECO:0000313" key="7">
    <source>
        <dbReference type="Proteomes" id="UP000494162"/>
    </source>
</evidence>
<name>A0A6P2I881_9BURK</name>
<dbReference type="EMBL" id="CABVPP010000005">
    <property type="protein sequence ID" value="VWB26984.1"/>
    <property type="molecule type" value="Genomic_DNA"/>
</dbReference>
<dbReference type="Pfam" id="PF00126">
    <property type="entry name" value="HTH_1"/>
    <property type="match status" value="1"/>
</dbReference>
<evidence type="ECO:0000259" key="5">
    <source>
        <dbReference type="PROSITE" id="PS50931"/>
    </source>
</evidence>
<dbReference type="InterPro" id="IPR000847">
    <property type="entry name" value="LysR_HTH_N"/>
</dbReference>
<dbReference type="GO" id="GO:0003677">
    <property type="term" value="F:DNA binding"/>
    <property type="evidence" value="ECO:0007669"/>
    <property type="project" value="UniProtKB-KW"/>
</dbReference>
<keyword evidence="3" id="KW-0238">DNA-binding</keyword>
<dbReference type="Gene3D" id="3.40.190.10">
    <property type="entry name" value="Periplasmic binding protein-like II"/>
    <property type="match status" value="2"/>
</dbReference>
<reference evidence="6 7" key="1">
    <citation type="submission" date="2019-09" db="EMBL/GenBank/DDBJ databases">
        <authorList>
            <person name="Depoorter E."/>
        </authorList>
    </citation>
    <scope>NUCLEOTIDE SEQUENCE [LARGE SCALE GENOMIC DNA]</scope>
    <source>
        <strain evidence="6">LMG 26883</strain>
    </source>
</reference>
<dbReference type="AlphaFoldDB" id="A0A6P2I881"/>
<dbReference type="InterPro" id="IPR005119">
    <property type="entry name" value="LysR_subst-bd"/>
</dbReference>
<dbReference type="Pfam" id="PF03466">
    <property type="entry name" value="LysR_substrate"/>
    <property type="match status" value="1"/>
</dbReference>
<protein>
    <submittedName>
        <fullName evidence="6">LysR family transcriptional regulator</fullName>
    </submittedName>
</protein>
<dbReference type="GO" id="GO:0032993">
    <property type="term" value="C:protein-DNA complex"/>
    <property type="evidence" value="ECO:0007669"/>
    <property type="project" value="TreeGrafter"/>
</dbReference>
<evidence type="ECO:0000256" key="3">
    <source>
        <dbReference type="ARBA" id="ARBA00023125"/>
    </source>
</evidence>
<dbReference type="Gene3D" id="1.10.10.10">
    <property type="entry name" value="Winged helix-like DNA-binding domain superfamily/Winged helix DNA-binding domain"/>
    <property type="match status" value="1"/>
</dbReference>
<dbReference type="RefSeq" id="WP_174901661.1">
    <property type="nucleotide sequence ID" value="NZ_CABVPP010000005.1"/>
</dbReference>
<sequence length="299" mass="32557">MDLRQLRYFVTLAEQLHFGNAAEALDIAPSALSMQIQSLERELGVRLLDRTKRSVSLCAAGTLFLDEAKRTLAAAENARRVAMMAGRGQIGALEVGYVASAAYAGIVQRLLARHGEQYPQVSTRLHLLDSPAQIRLLQQRDLDACIVRTHAGHRDETDRILLLRETLVVALPAGHPLAARESLRAVDLANERFTAPQFGKEIGFARHLLEIGRVAGFIPNIEFPTKDFITALVHVGAGHGVAVVPQSIGALPLPGLVFRALTDVQDDAALYLVFRRHDASPFVSSLRNVALELGGTRAD</sequence>
<dbReference type="PROSITE" id="PS50931">
    <property type="entry name" value="HTH_LYSR"/>
    <property type="match status" value="1"/>
</dbReference>
<dbReference type="SUPFAM" id="SSF46785">
    <property type="entry name" value="Winged helix' DNA-binding domain"/>
    <property type="match status" value="1"/>
</dbReference>
<dbReference type="Proteomes" id="UP000494162">
    <property type="component" value="Unassembled WGS sequence"/>
</dbReference>
<dbReference type="SUPFAM" id="SSF53850">
    <property type="entry name" value="Periplasmic binding protein-like II"/>
    <property type="match status" value="1"/>
</dbReference>
<evidence type="ECO:0000313" key="6">
    <source>
        <dbReference type="EMBL" id="VWB26984.1"/>
    </source>
</evidence>
<dbReference type="PANTHER" id="PTHR30346:SF28">
    <property type="entry name" value="HTH-TYPE TRANSCRIPTIONAL REGULATOR CYNR"/>
    <property type="match status" value="1"/>
</dbReference>
<proteinExistence type="inferred from homology"/>
<accession>A0A6P2I881</accession>
<dbReference type="InterPro" id="IPR036388">
    <property type="entry name" value="WH-like_DNA-bd_sf"/>
</dbReference>
<keyword evidence="2" id="KW-0805">Transcription regulation</keyword>
<keyword evidence="4" id="KW-0804">Transcription</keyword>
<dbReference type="GO" id="GO:0003700">
    <property type="term" value="F:DNA-binding transcription factor activity"/>
    <property type="evidence" value="ECO:0007669"/>
    <property type="project" value="InterPro"/>
</dbReference>
<dbReference type="PRINTS" id="PR00039">
    <property type="entry name" value="HTHLYSR"/>
</dbReference>